<sequence length="740" mass="83377">MNISVKHRPPFVPHRNPKFGGDCGGGGGGENTRRQAWLAISTKKEREERSMAGGGGGVEVRTPREMDRKLEVPSEAEILRMEIASLVNLLMEKQSDILPFDPEIARKITSLRSEIACQKLDRLNCLFSYILQRTDALCDEMASMASILAKVSVPVISYYKVFDLLNAAQRLSKISLDILHSTANADKKMADQNVEDQRTMEDKGKSSTHCFENQGTKQHVDASVTDRTTGLCKSNMETPQMAAYCPDGQMTDEEDEHFVAADPVSGLCDQPTVHSYENQSNKEYMEMIDPMTDEGQSSTETHASRMMDEGNSNNQGKSSNESKSSTKAVVMVLDSDEEHEVRGMTMEMRKYLKMLEFEEEEEEGKMTPEDLAMADQFEKELLEMEANFLKVQEQDDKDTPNWISVSHQDEAEEMEMEDRLFARRRKGWESAWGDRSDFEDMTLLSPMHFTHCTLGLIPYTASTVSALQIYSVKIVETKGKLKWPLYVYGVISARDAVDHNRNILFSRQREDYQELTLEDPFLHLTGPSRAIVAVDNVDFEIQLKVKGTTWSGDKALISRFETYPGGYREGLDTALFSNSFCTVELSFERLTETVHATILSVCVVEGWPSPFEYGGRIMCSSPPQEVKDPLSRHVVLVDSHDFDGEMPMGSAGYVDLSRHVVSVELGHNLQVVLQAYSQSGAIARQSRLTFRTKYCNISRGICEIVTLRWRLLLLGPSLSRTRLKSSKDMFDCSCGMDAME</sequence>
<dbReference type="Proteomes" id="UP000280104">
    <property type="component" value="Chromosome II"/>
</dbReference>
<dbReference type="EMBL" id="LS480641">
    <property type="protein sequence ID" value="SPT17087.1"/>
    <property type="molecule type" value="Genomic_DNA"/>
</dbReference>
<name>A0A7H4LEP9_WHEAT</name>
<dbReference type="PANTHER" id="PTHR33065">
    <property type="entry name" value="OS07G0486400 PROTEIN"/>
    <property type="match status" value="1"/>
</dbReference>
<feature type="domain" description="DUF6598" evidence="2">
    <location>
        <begin position="466"/>
        <end position="704"/>
    </location>
</feature>
<evidence type="ECO:0000259" key="2">
    <source>
        <dbReference type="Pfam" id="PF20241"/>
    </source>
</evidence>
<organism evidence="3 4">
    <name type="scientific">Triticum aestivum</name>
    <name type="common">Wheat</name>
    <dbReference type="NCBI Taxonomy" id="4565"/>
    <lineage>
        <taxon>Eukaryota</taxon>
        <taxon>Viridiplantae</taxon>
        <taxon>Streptophyta</taxon>
        <taxon>Embryophyta</taxon>
        <taxon>Tracheophyta</taxon>
        <taxon>Spermatophyta</taxon>
        <taxon>Magnoliopsida</taxon>
        <taxon>Liliopsida</taxon>
        <taxon>Poales</taxon>
        <taxon>Poaceae</taxon>
        <taxon>BOP clade</taxon>
        <taxon>Pooideae</taxon>
        <taxon>Triticodae</taxon>
        <taxon>Triticeae</taxon>
        <taxon>Triticinae</taxon>
        <taxon>Triticum</taxon>
    </lineage>
</organism>
<feature type="region of interest" description="Disordered" evidence="1">
    <location>
        <begin position="292"/>
        <end position="326"/>
    </location>
</feature>
<dbReference type="PANTHER" id="PTHR33065:SF146">
    <property type="entry name" value="DUF6598 DOMAIN-CONTAINING PROTEIN"/>
    <property type="match status" value="1"/>
</dbReference>
<evidence type="ECO:0000313" key="3">
    <source>
        <dbReference type="EMBL" id="SPT17087.1"/>
    </source>
</evidence>
<feature type="compositionally biased region" description="Basic and acidic residues" evidence="1">
    <location>
        <begin position="189"/>
        <end position="205"/>
    </location>
</feature>
<evidence type="ECO:0000313" key="4">
    <source>
        <dbReference type="Proteomes" id="UP000280104"/>
    </source>
</evidence>
<feature type="compositionally biased region" description="Polar residues" evidence="1">
    <location>
        <begin position="310"/>
        <end position="326"/>
    </location>
</feature>
<proteinExistence type="predicted"/>
<feature type="region of interest" description="Disordered" evidence="1">
    <location>
        <begin position="1"/>
        <end position="31"/>
    </location>
</feature>
<dbReference type="InterPro" id="IPR046533">
    <property type="entry name" value="DUF6598"/>
</dbReference>
<reference evidence="3 4" key="1">
    <citation type="submission" date="2018-05" db="EMBL/GenBank/DDBJ databases">
        <authorList>
            <person name="Thind KAUR A."/>
        </authorList>
    </citation>
    <scope>NUCLEOTIDE SEQUENCE [LARGE SCALE GENOMIC DNA]</scope>
</reference>
<feature type="compositionally biased region" description="Gly residues" evidence="1">
    <location>
        <begin position="21"/>
        <end position="30"/>
    </location>
</feature>
<protein>
    <recommendedName>
        <fullName evidence="2">DUF6598 domain-containing protein</fullName>
    </recommendedName>
</protein>
<dbReference type="AlphaFoldDB" id="A0A7H4LEP9"/>
<accession>A0A7H4LEP9</accession>
<evidence type="ECO:0000256" key="1">
    <source>
        <dbReference type="SAM" id="MobiDB-lite"/>
    </source>
</evidence>
<feature type="region of interest" description="Disordered" evidence="1">
    <location>
        <begin position="189"/>
        <end position="214"/>
    </location>
</feature>
<dbReference type="Pfam" id="PF20241">
    <property type="entry name" value="DUF6598"/>
    <property type="match status" value="1"/>
</dbReference>
<gene>
    <name evidence="3" type="ORF">CAMPLR22A2D_LOCUS1691</name>
</gene>